<dbReference type="HAMAP" id="MF_00122">
    <property type="entry name" value="GatC"/>
    <property type="match status" value="1"/>
</dbReference>
<dbReference type="PANTHER" id="PTHR15004:SF0">
    <property type="entry name" value="GLUTAMYL-TRNA(GLN) AMIDOTRANSFERASE SUBUNIT C, MITOCHONDRIAL"/>
    <property type="match status" value="1"/>
</dbReference>
<comment type="function">
    <text evidence="1">Allows the formation of correctly charged Asn-tRNA(Asn) or Gln-tRNA(Gln) through the transamidation of misacylated Asp-tRNA(Asn) or Glu-tRNA(Gln) in organisms which lack either or both of asparaginyl-tRNA or glutaminyl-tRNA synthetases. The reaction takes place in the presence of glutamine and ATP through an activated phospho-Asp-tRNA(Asn) or phospho-Glu-tRNA(Gln).</text>
</comment>
<comment type="caution">
    <text evidence="2">The sequence shown here is derived from an EMBL/GenBank/DDBJ whole genome shotgun (WGS) entry which is preliminary data.</text>
</comment>
<dbReference type="Gene3D" id="1.10.20.60">
    <property type="entry name" value="Glu-tRNAGln amidotransferase C subunit, N-terminal domain"/>
    <property type="match status" value="1"/>
</dbReference>
<name>A0A2M8KDM2_9BACT</name>
<protein>
    <recommendedName>
        <fullName evidence="1">Aspartyl/glutamyl-tRNA(Asn/Gln) amidotransferase subunit C</fullName>
        <shortName evidence="1">Asp/Glu-ADT subunit C</shortName>
        <ecNumber evidence="1">6.3.5.-</ecNumber>
    </recommendedName>
</protein>
<dbReference type="PANTHER" id="PTHR15004">
    <property type="entry name" value="GLUTAMYL-TRNA(GLN) AMIDOTRANSFERASE SUBUNIT C, MITOCHONDRIAL"/>
    <property type="match status" value="1"/>
</dbReference>
<evidence type="ECO:0000313" key="2">
    <source>
        <dbReference type="EMBL" id="PJE58014.1"/>
    </source>
</evidence>
<organism evidence="2 3">
    <name type="scientific">Candidatus Portnoybacteria bacterium CG10_big_fil_rev_8_21_14_0_10_36_7</name>
    <dbReference type="NCBI Taxonomy" id="1974812"/>
    <lineage>
        <taxon>Bacteria</taxon>
        <taxon>Candidatus Portnoyibacteriota</taxon>
    </lineage>
</organism>
<keyword evidence="1" id="KW-0648">Protein biosynthesis</keyword>
<dbReference type="GO" id="GO:0070681">
    <property type="term" value="P:glutaminyl-tRNAGln biosynthesis via transamidation"/>
    <property type="evidence" value="ECO:0007669"/>
    <property type="project" value="TreeGrafter"/>
</dbReference>
<dbReference type="Proteomes" id="UP000231450">
    <property type="component" value="Unassembled WGS sequence"/>
</dbReference>
<dbReference type="SUPFAM" id="SSF141000">
    <property type="entry name" value="Glu-tRNAGln amidotransferase C subunit"/>
    <property type="match status" value="1"/>
</dbReference>
<dbReference type="InterPro" id="IPR036113">
    <property type="entry name" value="Asp/Glu-ADT_sf_sub_c"/>
</dbReference>
<dbReference type="EMBL" id="PFDW01000063">
    <property type="protein sequence ID" value="PJE58014.1"/>
    <property type="molecule type" value="Genomic_DNA"/>
</dbReference>
<evidence type="ECO:0000313" key="3">
    <source>
        <dbReference type="Proteomes" id="UP000231450"/>
    </source>
</evidence>
<gene>
    <name evidence="1 2" type="primary">gatC</name>
    <name evidence="2" type="ORF">COU81_02960</name>
</gene>
<keyword evidence="2" id="KW-0808">Transferase</keyword>
<dbReference type="InterPro" id="IPR003837">
    <property type="entry name" value="GatC"/>
</dbReference>
<sequence length="99" mass="11449">MLSKEEVKKIAKLARLNMGEEEIDKYQKDLSAVLDFVEQLNEVDIEGVEPTFQITGLVDETRNDVQRAMTPEEKKKNREKLLSLAPDRKNNHIKVKKVL</sequence>
<dbReference type="GO" id="GO:0005524">
    <property type="term" value="F:ATP binding"/>
    <property type="evidence" value="ECO:0007669"/>
    <property type="project" value="UniProtKB-KW"/>
</dbReference>
<proteinExistence type="inferred from homology"/>
<dbReference type="GO" id="GO:0016740">
    <property type="term" value="F:transferase activity"/>
    <property type="evidence" value="ECO:0007669"/>
    <property type="project" value="UniProtKB-KW"/>
</dbReference>
<dbReference type="AlphaFoldDB" id="A0A2M8KDM2"/>
<evidence type="ECO:0000256" key="1">
    <source>
        <dbReference type="HAMAP-Rule" id="MF_00122"/>
    </source>
</evidence>
<dbReference type="GO" id="GO:0050567">
    <property type="term" value="F:glutaminyl-tRNA synthase (glutamine-hydrolyzing) activity"/>
    <property type="evidence" value="ECO:0007669"/>
    <property type="project" value="UniProtKB-UniRule"/>
</dbReference>
<keyword evidence="1" id="KW-0547">Nucleotide-binding</keyword>
<reference evidence="3" key="1">
    <citation type="submission" date="2017-09" db="EMBL/GenBank/DDBJ databases">
        <title>Depth-based differentiation of microbial function through sediment-hosted aquifers and enrichment of novel symbionts in the deep terrestrial subsurface.</title>
        <authorList>
            <person name="Probst A.J."/>
            <person name="Ladd B."/>
            <person name="Jarett J.K."/>
            <person name="Geller-Mcgrath D.E."/>
            <person name="Sieber C.M.K."/>
            <person name="Emerson J.B."/>
            <person name="Anantharaman K."/>
            <person name="Thomas B.C."/>
            <person name="Malmstrom R."/>
            <person name="Stieglmeier M."/>
            <person name="Klingl A."/>
            <person name="Woyke T."/>
            <person name="Ryan C.M."/>
            <person name="Banfield J.F."/>
        </authorList>
    </citation>
    <scope>NUCLEOTIDE SEQUENCE [LARGE SCALE GENOMIC DNA]</scope>
</reference>
<dbReference type="GO" id="GO:0050566">
    <property type="term" value="F:asparaginyl-tRNA synthase (glutamine-hydrolyzing) activity"/>
    <property type="evidence" value="ECO:0007669"/>
    <property type="project" value="RHEA"/>
</dbReference>
<comment type="subunit">
    <text evidence="1">Heterotrimer of A, B and C subunits.</text>
</comment>
<comment type="catalytic activity">
    <reaction evidence="1">
        <text>L-aspartyl-tRNA(Asn) + L-glutamine + ATP + H2O = L-asparaginyl-tRNA(Asn) + L-glutamate + ADP + phosphate + 2 H(+)</text>
        <dbReference type="Rhea" id="RHEA:14513"/>
        <dbReference type="Rhea" id="RHEA-COMP:9674"/>
        <dbReference type="Rhea" id="RHEA-COMP:9677"/>
        <dbReference type="ChEBI" id="CHEBI:15377"/>
        <dbReference type="ChEBI" id="CHEBI:15378"/>
        <dbReference type="ChEBI" id="CHEBI:29985"/>
        <dbReference type="ChEBI" id="CHEBI:30616"/>
        <dbReference type="ChEBI" id="CHEBI:43474"/>
        <dbReference type="ChEBI" id="CHEBI:58359"/>
        <dbReference type="ChEBI" id="CHEBI:78515"/>
        <dbReference type="ChEBI" id="CHEBI:78516"/>
        <dbReference type="ChEBI" id="CHEBI:456216"/>
    </reaction>
</comment>
<accession>A0A2M8KDM2</accession>
<keyword evidence="1" id="KW-0067">ATP-binding</keyword>
<keyword evidence="1 2" id="KW-0436">Ligase</keyword>
<dbReference type="EC" id="6.3.5.-" evidence="1"/>
<comment type="similarity">
    <text evidence="1">Belongs to the GatC family.</text>
</comment>
<dbReference type="GO" id="GO:0006412">
    <property type="term" value="P:translation"/>
    <property type="evidence" value="ECO:0007669"/>
    <property type="project" value="UniProtKB-UniRule"/>
</dbReference>
<dbReference type="GO" id="GO:0006450">
    <property type="term" value="P:regulation of translational fidelity"/>
    <property type="evidence" value="ECO:0007669"/>
    <property type="project" value="InterPro"/>
</dbReference>
<comment type="catalytic activity">
    <reaction evidence="1">
        <text>L-glutamyl-tRNA(Gln) + L-glutamine + ATP + H2O = L-glutaminyl-tRNA(Gln) + L-glutamate + ADP + phosphate + H(+)</text>
        <dbReference type="Rhea" id="RHEA:17521"/>
        <dbReference type="Rhea" id="RHEA-COMP:9681"/>
        <dbReference type="Rhea" id="RHEA-COMP:9684"/>
        <dbReference type="ChEBI" id="CHEBI:15377"/>
        <dbReference type="ChEBI" id="CHEBI:15378"/>
        <dbReference type="ChEBI" id="CHEBI:29985"/>
        <dbReference type="ChEBI" id="CHEBI:30616"/>
        <dbReference type="ChEBI" id="CHEBI:43474"/>
        <dbReference type="ChEBI" id="CHEBI:58359"/>
        <dbReference type="ChEBI" id="CHEBI:78520"/>
        <dbReference type="ChEBI" id="CHEBI:78521"/>
        <dbReference type="ChEBI" id="CHEBI:456216"/>
    </reaction>
</comment>
<dbReference type="NCBIfam" id="TIGR00135">
    <property type="entry name" value="gatC"/>
    <property type="match status" value="1"/>
</dbReference>
<dbReference type="Pfam" id="PF02686">
    <property type="entry name" value="GatC"/>
    <property type="match status" value="1"/>
</dbReference>